<keyword evidence="3" id="KW-0472">Membrane</keyword>
<feature type="transmembrane region" description="Helical" evidence="3">
    <location>
        <begin position="756"/>
        <end position="782"/>
    </location>
</feature>
<proteinExistence type="predicted"/>
<evidence type="ECO:0000313" key="5">
    <source>
        <dbReference type="EMBL" id="GAA0206049.1"/>
    </source>
</evidence>
<evidence type="ECO:0000259" key="4">
    <source>
        <dbReference type="Pfam" id="PF10145"/>
    </source>
</evidence>
<feature type="transmembrane region" description="Helical" evidence="3">
    <location>
        <begin position="591"/>
        <end position="616"/>
    </location>
</feature>
<feature type="domain" description="Phage tail tape measure protein" evidence="4">
    <location>
        <begin position="294"/>
        <end position="496"/>
    </location>
</feature>
<sequence>MSTTKTFALAIALKASIDGSIAAGVAKAAQSIQSVAQTAHAVNAQMEQGTAALRKYEGELANIGAKSAQFMTLKRAVQDASSSLTEARARAATLAGEFKASQQETATLKARVDQAKESLDRMKGTLTPATFKAAKAELKSMTAAYKESEERTKALGRDFEEAKNKAARLKDTLSSQQVALQGVRTSLAEAGISTKNFAESQRTAQEALQKTIDKEKAAIAHREKMAGLREKKQGASEKFSAAKGNFIEATLMAGAIAAPLIESTQEAIKFESVMADVRKVVDFDTPEQFKAMSRDILKLSTELPMAAEGIAKIVAAGGQSGIAREDLLAFAESATKMGIAFDITADQAGDMMAKWRTAFKMNQEEVVALADKINYLGNTTAASAPLISDVVTRIGPLGEVGGVASGEIAALGASMVGVGIPSEVAATGIKNLILGMAAGEGATKSQAAAFAALGMTAEDVASRMQVDAKGAIIDVMKALQELDADKRAATLQDLFGKESIGAIAPLLGNLENLQENFDKVADAAQYAGSMEQEYAARSQTTENQIQLAKNALDATQISIGNALLPTIGNLFAAVAPVLTSFGEWASKNQELVTIIAGVAAGIAALIVTIAGMTLIVQGAVLAYTSFQLAAEFVKGLHIATKIATAAQWAWNAAMTANPIGLIVLAIAAVIGAIYLLYTHFDGVREYADKAWEGIQAAWSAAGAFFTQLGSDIVDAISSALTTAGEFFTELGTAIVAGIQSFISAAIDFIMRIPERVAFAIGFMAGIIVSLPRLYLNIVTAIAELLMRLPGYCIAAGTAFLAAAVAWLSATYTAFVERLTQIVNDTYTFLMNLPDYCMEAGTAFLSAAAAWLIAVYTTVITWITNTVNEVYTYLMNLPAHCTEAGAAFVAAASAWASDAYDAIVNKISQIPDAVSNTISGAWDRLTSSFSGGFTAGISVAANARGGIYQKGAFLTTFAEDSPEAAIPIDGSARAASLWKQTGEMMGLLPKETAEIIPQATAIQENTAKAQPPMLTLVPPLPQVAQEATQKATEMQEHTAKTQSPTLTLVPPITRTIQNAAPQLEASAPILQMQAPPPMQSPTIAAMPPPSGGVTINYNPTIHIDGTADAGVVEQLRAELERQKQELIAMFPTLLKRQDAHERRLSYA</sequence>
<evidence type="ECO:0000256" key="2">
    <source>
        <dbReference type="SAM" id="Coils"/>
    </source>
</evidence>
<feature type="coiled-coil region" evidence="2">
    <location>
        <begin position="131"/>
        <end position="179"/>
    </location>
</feature>
<dbReference type="EMBL" id="BAAACR010000004">
    <property type="protein sequence ID" value="GAA0206049.1"/>
    <property type="molecule type" value="Genomic_DNA"/>
</dbReference>
<dbReference type="InterPro" id="IPR010090">
    <property type="entry name" value="Phage_tape_meas"/>
</dbReference>
<dbReference type="Pfam" id="PF10145">
    <property type="entry name" value="PhageMin_Tail"/>
    <property type="match status" value="1"/>
</dbReference>
<keyword evidence="3" id="KW-1133">Transmembrane helix</keyword>
<evidence type="ECO:0000256" key="1">
    <source>
        <dbReference type="ARBA" id="ARBA00022612"/>
    </source>
</evidence>
<name>A0ABP3CHV6_9FIRM</name>
<dbReference type="NCBIfam" id="TIGR01760">
    <property type="entry name" value="tape_meas_TP901"/>
    <property type="match status" value="1"/>
</dbReference>
<protein>
    <recommendedName>
        <fullName evidence="4">Phage tail tape measure protein domain-containing protein</fullName>
    </recommendedName>
</protein>
<gene>
    <name evidence="5" type="ORF">GCM10008919_06600</name>
</gene>
<keyword evidence="1" id="KW-1188">Viral release from host cell</keyword>
<evidence type="ECO:0000313" key="6">
    <source>
        <dbReference type="Proteomes" id="UP001500399"/>
    </source>
</evidence>
<dbReference type="RefSeq" id="WP_304986333.1">
    <property type="nucleotide sequence ID" value="NZ_BAAACR010000004.1"/>
</dbReference>
<comment type="caution">
    <text evidence="5">The sequence shown here is derived from an EMBL/GenBank/DDBJ whole genome shotgun (WGS) entry which is preliminary data.</text>
</comment>
<evidence type="ECO:0000256" key="3">
    <source>
        <dbReference type="SAM" id="Phobius"/>
    </source>
</evidence>
<dbReference type="PANTHER" id="PTHR37813:SF1">
    <property type="entry name" value="FELS-2 PROPHAGE PROTEIN"/>
    <property type="match status" value="1"/>
</dbReference>
<keyword evidence="6" id="KW-1185">Reference proteome</keyword>
<accession>A0ABP3CHV6</accession>
<dbReference type="Proteomes" id="UP001500399">
    <property type="component" value="Unassembled WGS sequence"/>
</dbReference>
<keyword evidence="2" id="KW-0175">Coiled coil</keyword>
<dbReference type="PANTHER" id="PTHR37813">
    <property type="entry name" value="FELS-2 PROPHAGE PROTEIN"/>
    <property type="match status" value="1"/>
</dbReference>
<feature type="transmembrane region" description="Helical" evidence="3">
    <location>
        <begin position="835"/>
        <end position="862"/>
    </location>
</feature>
<feature type="transmembrane region" description="Helical" evidence="3">
    <location>
        <begin position="788"/>
        <end position="814"/>
    </location>
</feature>
<feature type="transmembrane region" description="Helical" evidence="3">
    <location>
        <begin position="559"/>
        <end position="579"/>
    </location>
</feature>
<reference evidence="6" key="1">
    <citation type="journal article" date="2019" name="Int. J. Syst. Evol. Microbiol.">
        <title>The Global Catalogue of Microorganisms (GCM) 10K type strain sequencing project: providing services to taxonomists for standard genome sequencing and annotation.</title>
        <authorList>
            <consortium name="The Broad Institute Genomics Platform"/>
            <consortium name="The Broad Institute Genome Sequencing Center for Infectious Disease"/>
            <person name="Wu L."/>
            <person name="Ma J."/>
        </authorList>
    </citation>
    <scope>NUCLEOTIDE SEQUENCE [LARGE SCALE GENOMIC DNA]</scope>
    <source>
        <strain evidence="6">JCM 8542</strain>
    </source>
</reference>
<keyword evidence="3" id="KW-0812">Transmembrane</keyword>
<organism evidence="5 6">
    <name type="scientific">Selenomonas dianae</name>
    <dbReference type="NCBI Taxonomy" id="135079"/>
    <lineage>
        <taxon>Bacteria</taxon>
        <taxon>Bacillati</taxon>
        <taxon>Bacillota</taxon>
        <taxon>Negativicutes</taxon>
        <taxon>Selenomonadales</taxon>
        <taxon>Selenomonadaceae</taxon>
        <taxon>Selenomonas</taxon>
    </lineage>
</organism>
<feature type="transmembrane region" description="Helical" evidence="3">
    <location>
        <begin position="659"/>
        <end position="677"/>
    </location>
</feature>